<dbReference type="Proteomes" id="UP000053676">
    <property type="component" value="Unassembled WGS sequence"/>
</dbReference>
<proteinExistence type="predicted"/>
<gene>
    <name evidence="1" type="ORF">NECAME_00587</name>
</gene>
<reference evidence="2" key="1">
    <citation type="journal article" date="2014" name="Nat. Genet.">
        <title>Genome of the human hookworm Necator americanus.</title>
        <authorList>
            <person name="Tang Y.T."/>
            <person name="Gao X."/>
            <person name="Rosa B.A."/>
            <person name="Abubucker S."/>
            <person name="Hallsworth-Pepin K."/>
            <person name="Martin J."/>
            <person name="Tyagi R."/>
            <person name="Heizer E."/>
            <person name="Zhang X."/>
            <person name="Bhonagiri-Palsikar V."/>
            <person name="Minx P."/>
            <person name="Warren W.C."/>
            <person name="Wang Q."/>
            <person name="Zhan B."/>
            <person name="Hotez P.J."/>
            <person name="Sternberg P.W."/>
            <person name="Dougall A."/>
            <person name="Gaze S.T."/>
            <person name="Mulvenna J."/>
            <person name="Sotillo J."/>
            <person name="Ranganathan S."/>
            <person name="Rabelo E.M."/>
            <person name="Wilson R.K."/>
            <person name="Felgner P.L."/>
            <person name="Bethony J."/>
            <person name="Hawdon J.M."/>
            <person name="Gasser R.B."/>
            <person name="Loukas A."/>
            <person name="Mitreva M."/>
        </authorList>
    </citation>
    <scope>NUCLEOTIDE SEQUENCE [LARGE SCALE GENOMIC DNA]</scope>
</reference>
<organism evidence="1 2">
    <name type="scientific">Necator americanus</name>
    <name type="common">Human hookworm</name>
    <dbReference type="NCBI Taxonomy" id="51031"/>
    <lineage>
        <taxon>Eukaryota</taxon>
        <taxon>Metazoa</taxon>
        <taxon>Ecdysozoa</taxon>
        <taxon>Nematoda</taxon>
        <taxon>Chromadorea</taxon>
        <taxon>Rhabditida</taxon>
        <taxon>Rhabditina</taxon>
        <taxon>Rhabditomorpha</taxon>
        <taxon>Strongyloidea</taxon>
        <taxon>Ancylostomatidae</taxon>
        <taxon>Bunostominae</taxon>
        <taxon>Necator</taxon>
    </lineage>
</organism>
<accession>W2T1R0</accession>
<dbReference type="EMBL" id="KI660311">
    <property type="protein sequence ID" value="ETN75176.1"/>
    <property type="molecule type" value="Genomic_DNA"/>
</dbReference>
<keyword evidence="2" id="KW-1185">Reference proteome</keyword>
<name>W2T1R0_NECAM</name>
<evidence type="ECO:0000313" key="2">
    <source>
        <dbReference type="Proteomes" id="UP000053676"/>
    </source>
</evidence>
<sequence length="71" mass="7886">MTHKKQRKTNCVVDPGRQCNAEENENIKDQRIILFMGRYTAVATTYGAGCSSTPFPANQASESEKLAPHFP</sequence>
<dbReference type="KEGG" id="nai:NECAME_00587"/>
<evidence type="ECO:0000313" key="1">
    <source>
        <dbReference type="EMBL" id="ETN75176.1"/>
    </source>
</evidence>
<dbReference type="AlphaFoldDB" id="W2T1R0"/>
<protein>
    <submittedName>
        <fullName evidence="1">Uncharacterized protein</fullName>
    </submittedName>
</protein>